<dbReference type="InterPro" id="IPR000157">
    <property type="entry name" value="TIR_dom"/>
</dbReference>
<dbReference type="Pfam" id="PF13676">
    <property type="entry name" value="TIR_2"/>
    <property type="match status" value="1"/>
</dbReference>
<dbReference type="PROSITE" id="PS50104">
    <property type="entry name" value="TIR"/>
    <property type="match status" value="1"/>
</dbReference>
<sequence>MRLFISYSQRDDGVANKLSDALKVAGHEVWKWNETLKPGDNIAKKTQEGIENADVFLLIVSENSLNSKSVMQEFSTLALSEISKRELKIIPVLVDQSSVPSYLLTYLYIDISKDVDAGIVKLVESLAQQSRPGAAPVRDGAPQTTTTNVAELAAALNSGRLTLVCGAGISVAAGVPMWNDLLLSLLESMIERLSKEHSLDITTAVARAFQERYGSSALILGKYLKNTLGKDFSRTTRDALYAKSARSSELLDAIVDLARPRREGKALDSIVTFNFDALIEENLSAAKVPNVSIYTESIKHQPHQLPVYHVHGFLPRKGRIPDTTEIVFSEDAYHGQFLDPFSWSNLIQLAKYTQNTCLFVGVSLTDPNLRRLLDVSSRKSTDKAKSHYILKKLPDLGGGDDKLNSLARLLEEQDANVLGINVLWVRAYDEMPRLLASIAGA</sequence>
<feature type="domain" description="TIR" evidence="1">
    <location>
        <begin position="1"/>
        <end position="126"/>
    </location>
</feature>
<keyword evidence="3" id="KW-1185">Reference proteome</keyword>
<dbReference type="Proteomes" id="UP001180825">
    <property type="component" value="Unassembled WGS sequence"/>
</dbReference>
<dbReference type="EMBL" id="JAVDXV010000003">
    <property type="protein sequence ID" value="MDR7332813.1"/>
    <property type="molecule type" value="Genomic_DNA"/>
</dbReference>
<evidence type="ECO:0000313" key="3">
    <source>
        <dbReference type="Proteomes" id="UP001180825"/>
    </source>
</evidence>
<gene>
    <name evidence="2" type="ORF">J2X21_001946</name>
</gene>
<protein>
    <recommendedName>
        <fullName evidence="1">TIR domain-containing protein</fullName>
    </recommendedName>
</protein>
<reference evidence="2 3" key="1">
    <citation type="submission" date="2023-07" db="EMBL/GenBank/DDBJ databases">
        <title>Sorghum-associated microbial communities from plants grown in Nebraska, USA.</title>
        <authorList>
            <person name="Schachtman D."/>
        </authorList>
    </citation>
    <scope>NUCLEOTIDE SEQUENCE [LARGE SCALE GENOMIC DNA]</scope>
    <source>
        <strain evidence="2 3">BE316</strain>
    </source>
</reference>
<accession>A0ABU2A6J3</accession>
<dbReference type="InterPro" id="IPR035897">
    <property type="entry name" value="Toll_tir_struct_dom_sf"/>
</dbReference>
<proteinExistence type="predicted"/>
<dbReference type="SUPFAM" id="SSF52467">
    <property type="entry name" value="DHS-like NAD/FAD-binding domain"/>
    <property type="match status" value="1"/>
</dbReference>
<evidence type="ECO:0000259" key="1">
    <source>
        <dbReference type="PROSITE" id="PS50104"/>
    </source>
</evidence>
<dbReference type="Pfam" id="PF13289">
    <property type="entry name" value="SIR2_2"/>
    <property type="match status" value="1"/>
</dbReference>
<evidence type="ECO:0000313" key="2">
    <source>
        <dbReference type="EMBL" id="MDR7332813.1"/>
    </source>
</evidence>
<dbReference type="Gene3D" id="3.40.50.10140">
    <property type="entry name" value="Toll/interleukin-1 receptor homology (TIR) domain"/>
    <property type="match status" value="1"/>
</dbReference>
<comment type="caution">
    <text evidence="2">The sequence shown here is derived from an EMBL/GenBank/DDBJ whole genome shotgun (WGS) entry which is preliminary data.</text>
</comment>
<dbReference type="SUPFAM" id="SSF52200">
    <property type="entry name" value="Toll/Interleukin receptor TIR domain"/>
    <property type="match status" value="1"/>
</dbReference>
<dbReference type="RefSeq" id="WP_310327834.1">
    <property type="nucleotide sequence ID" value="NZ_JAVDXV010000003.1"/>
</dbReference>
<dbReference type="InterPro" id="IPR029035">
    <property type="entry name" value="DHS-like_NAD/FAD-binding_dom"/>
</dbReference>
<name>A0ABU2A6J3_9BURK</name>
<dbReference type="Gene3D" id="3.40.50.1220">
    <property type="entry name" value="TPP-binding domain"/>
    <property type="match status" value="1"/>
</dbReference>
<organism evidence="2 3">
    <name type="scientific">Roseateles asaccharophilus</name>
    <dbReference type="NCBI Taxonomy" id="582607"/>
    <lineage>
        <taxon>Bacteria</taxon>
        <taxon>Pseudomonadati</taxon>
        <taxon>Pseudomonadota</taxon>
        <taxon>Betaproteobacteria</taxon>
        <taxon>Burkholderiales</taxon>
        <taxon>Sphaerotilaceae</taxon>
        <taxon>Roseateles</taxon>
    </lineage>
</organism>